<reference evidence="3" key="1">
    <citation type="submission" date="2025-08" db="UniProtKB">
        <authorList>
            <consortium name="Ensembl"/>
        </authorList>
    </citation>
    <scope>IDENTIFICATION</scope>
</reference>
<feature type="domain" description="Saposin B-type" evidence="2">
    <location>
        <begin position="37"/>
        <end position="119"/>
    </location>
</feature>
<dbReference type="AlphaFoldDB" id="A0A3B3R4D1"/>
<dbReference type="Ensembl" id="ENSPKIT00000037188.1">
    <property type="protein sequence ID" value="ENSPKIP00000012785.1"/>
    <property type="gene ID" value="ENSPKIG00000000469.1"/>
</dbReference>
<dbReference type="Gene3D" id="1.10.225.10">
    <property type="entry name" value="Saposin-like"/>
    <property type="match status" value="1"/>
</dbReference>
<reference evidence="3" key="2">
    <citation type="submission" date="2025-09" db="UniProtKB">
        <authorList>
            <consortium name="Ensembl"/>
        </authorList>
    </citation>
    <scope>IDENTIFICATION</scope>
</reference>
<sequence>LNSRPISFSCMSAYFKVNNVCHNIFNNMSLLTQPLPASHVCLHCFLLMVKCLINAAQNAPTQPEQIKNLLTDTCNEIGFLRMICKHLLGKFIDVLVEEISTSDNVNTICAAVKASPTHKEEEEDGDTVAGV</sequence>
<dbReference type="PROSITE" id="PS50015">
    <property type="entry name" value="SAP_B"/>
    <property type="match status" value="1"/>
</dbReference>
<protein>
    <recommendedName>
        <fullName evidence="2">Saposin B-type domain-containing protein</fullName>
    </recommendedName>
</protein>
<dbReference type="InterPro" id="IPR008139">
    <property type="entry name" value="SaposinB_dom"/>
</dbReference>
<dbReference type="Proteomes" id="UP000261540">
    <property type="component" value="Unplaced"/>
</dbReference>
<proteinExistence type="predicted"/>
<evidence type="ECO:0000313" key="3">
    <source>
        <dbReference type="Ensembl" id="ENSPKIP00000012785.1"/>
    </source>
</evidence>
<evidence type="ECO:0000256" key="1">
    <source>
        <dbReference type="ARBA" id="ARBA00023157"/>
    </source>
</evidence>
<organism evidence="3 4">
    <name type="scientific">Paramormyrops kingsleyae</name>
    <dbReference type="NCBI Taxonomy" id="1676925"/>
    <lineage>
        <taxon>Eukaryota</taxon>
        <taxon>Metazoa</taxon>
        <taxon>Chordata</taxon>
        <taxon>Craniata</taxon>
        <taxon>Vertebrata</taxon>
        <taxon>Euteleostomi</taxon>
        <taxon>Actinopterygii</taxon>
        <taxon>Neopterygii</taxon>
        <taxon>Teleostei</taxon>
        <taxon>Osteoglossocephala</taxon>
        <taxon>Osteoglossomorpha</taxon>
        <taxon>Osteoglossiformes</taxon>
        <taxon>Mormyridae</taxon>
        <taxon>Paramormyrops</taxon>
    </lineage>
</organism>
<accession>A0A3B3R4D1</accession>
<keyword evidence="1" id="KW-1015">Disulfide bond</keyword>
<dbReference type="InterPro" id="IPR011001">
    <property type="entry name" value="Saposin-like"/>
</dbReference>
<evidence type="ECO:0000313" key="4">
    <source>
        <dbReference type="Proteomes" id="UP000261540"/>
    </source>
</evidence>
<evidence type="ECO:0000259" key="2">
    <source>
        <dbReference type="PROSITE" id="PS50015"/>
    </source>
</evidence>
<dbReference type="SUPFAM" id="SSF47862">
    <property type="entry name" value="Saposin"/>
    <property type="match status" value="1"/>
</dbReference>
<keyword evidence="4" id="KW-1185">Reference proteome</keyword>
<name>A0A3B3R4D1_9TELE</name>